<dbReference type="InterPro" id="IPR008978">
    <property type="entry name" value="HSP20-like_chaperone"/>
</dbReference>
<dbReference type="GO" id="GO:0005634">
    <property type="term" value="C:nucleus"/>
    <property type="evidence" value="ECO:0007669"/>
    <property type="project" value="TreeGrafter"/>
</dbReference>
<evidence type="ECO:0000259" key="6">
    <source>
        <dbReference type="PROSITE" id="PS51048"/>
    </source>
</evidence>
<keyword evidence="2" id="KW-0833">Ubl conjugation pathway</keyword>
<evidence type="ECO:0000256" key="2">
    <source>
        <dbReference type="ARBA" id="ARBA00022786"/>
    </source>
</evidence>
<dbReference type="PROSITE" id="PS51203">
    <property type="entry name" value="CS"/>
    <property type="match status" value="1"/>
</dbReference>
<dbReference type="PANTHER" id="PTHR13164:SF3">
    <property type="entry name" value="CALCYCLIN-BINDING PROTEIN"/>
    <property type="match status" value="1"/>
</dbReference>
<dbReference type="Proteomes" id="UP000492821">
    <property type="component" value="Unassembled WGS sequence"/>
</dbReference>
<dbReference type="SUPFAM" id="SSF49764">
    <property type="entry name" value="HSP20-like chaperones"/>
    <property type="match status" value="1"/>
</dbReference>
<comment type="function">
    <text evidence="4">May be involved in calcium-dependent ubiquitination and subsequent proteasomal degradation of target proteins. Probably serves as a molecular bridge in ubiquitin E3 complexes. Participates in the ubiquitin-mediated degradation of beta-catenin (CTNNB1).</text>
</comment>
<protein>
    <recommendedName>
        <fullName evidence="1">Calcyclin-binding protein</fullName>
    </recommendedName>
</protein>
<keyword evidence="3" id="KW-0007">Acetylation</keyword>
<evidence type="ECO:0000313" key="9">
    <source>
        <dbReference type="WBParaSite" id="Pan_g13636.t1"/>
    </source>
</evidence>
<proteinExistence type="predicted"/>
<dbReference type="PROSITE" id="PS51048">
    <property type="entry name" value="SGS"/>
    <property type="match status" value="1"/>
</dbReference>
<dbReference type="InterPro" id="IPR052289">
    <property type="entry name" value="Calcyclin-binding_UBL-bridge"/>
</dbReference>
<dbReference type="InterPro" id="IPR037893">
    <property type="entry name" value="CS_CacyBP"/>
</dbReference>
<sequence>MTSEVQLDLTELEVLLAQTTRPVVKQTLNELKTRLTNKLTQIQFAAAANAAPSKPKANPLRPTLKVTTYAYDESENFVKLYYTVNGVQNLPADRVVSKFTEDSFEVTITDLDGKDYSISAKGFAHPINPDKSVVKQKTDNILVMLKKAETGTWSELLKIVQQKKEERKRQDEADMAAGAAGDPQAGIMSMMKKMYDEGDDDMKRNLRKAWHESQNKQGGGAGGAGGLPGMPGMPNLGDLGLDL</sequence>
<evidence type="ECO:0000256" key="1">
    <source>
        <dbReference type="ARBA" id="ARBA00015702"/>
    </source>
</evidence>
<evidence type="ECO:0000256" key="4">
    <source>
        <dbReference type="ARBA" id="ARBA00025145"/>
    </source>
</evidence>
<feature type="domain" description="SGS" evidence="6">
    <location>
        <begin position="142"/>
        <end position="243"/>
    </location>
</feature>
<reference evidence="9" key="2">
    <citation type="submission" date="2020-10" db="UniProtKB">
        <authorList>
            <consortium name="WormBaseParasite"/>
        </authorList>
    </citation>
    <scope>IDENTIFICATION</scope>
</reference>
<dbReference type="InterPro" id="IPR007052">
    <property type="entry name" value="CS_dom"/>
</dbReference>
<dbReference type="PANTHER" id="PTHR13164">
    <property type="entry name" value="CALICYLIN BINDING PROTEIN"/>
    <property type="match status" value="1"/>
</dbReference>
<dbReference type="GO" id="GO:0031625">
    <property type="term" value="F:ubiquitin protein ligase binding"/>
    <property type="evidence" value="ECO:0007669"/>
    <property type="project" value="InterPro"/>
</dbReference>
<organism evidence="8 9">
    <name type="scientific">Panagrellus redivivus</name>
    <name type="common">Microworm</name>
    <dbReference type="NCBI Taxonomy" id="6233"/>
    <lineage>
        <taxon>Eukaryota</taxon>
        <taxon>Metazoa</taxon>
        <taxon>Ecdysozoa</taxon>
        <taxon>Nematoda</taxon>
        <taxon>Chromadorea</taxon>
        <taxon>Rhabditida</taxon>
        <taxon>Tylenchina</taxon>
        <taxon>Panagrolaimomorpha</taxon>
        <taxon>Panagrolaimoidea</taxon>
        <taxon>Panagrolaimidae</taxon>
        <taxon>Panagrellus</taxon>
    </lineage>
</organism>
<feature type="region of interest" description="Disordered" evidence="5">
    <location>
        <begin position="211"/>
        <end position="243"/>
    </location>
</feature>
<name>A0A7E4UWD3_PANRE</name>
<dbReference type="WBParaSite" id="Pan_g13636.t1">
    <property type="protein sequence ID" value="Pan_g13636.t1"/>
    <property type="gene ID" value="Pan_g13636"/>
</dbReference>
<feature type="compositionally biased region" description="Low complexity" evidence="5">
    <location>
        <begin position="230"/>
        <end position="243"/>
    </location>
</feature>
<dbReference type="InterPro" id="IPR015120">
    <property type="entry name" value="Siah-Interact_N"/>
</dbReference>
<dbReference type="GO" id="GO:0015631">
    <property type="term" value="F:tubulin binding"/>
    <property type="evidence" value="ECO:0007669"/>
    <property type="project" value="InterPro"/>
</dbReference>
<feature type="compositionally biased region" description="Gly residues" evidence="5">
    <location>
        <begin position="217"/>
        <end position="229"/>
    </location>
</feature>
<dbReference type="AlphaFoldDB" id="A0A7E4UWD3"/>
<keyword evidence="8" id="KW-1185">Reference proteome</keyword>
<dbReference type="CDD" id="cd06468">
    <property type="entry name" value="p23_CacyBP"/>
    <property type="match status" value="1"/>
</dbReference>
<dbReference type="Pfam" id="PF04969">
    <property type="entry name" value="CS"/>
    <property type="match status" value="1"/>
</dbReference>
<dbReference type="GO" id="GO:0044548">
    <property type="term" value="F:S100 protein binding"/>
    <property type="evidence" value="ECO:0007669"/>
    <property type="project" value="InterPro"/>
</dbReference>
<evidence type="ECO:0000259" key="7">
    <source>
        <dbReference type="PROSITE" id="PS51203"/>
    </source>
</evidence>
<evidence type="ECO:0000256" key="3">
    <source>
        <dbReference type="ARBA" id="ARBA00022990"/>
    </source>
</evidence>
<reference evidence="8" key="1">
    <citation type="journal article" date="2013" name="Genetics">
        <title>The draft genome and transcriptome of Panagrellus redivivus are shaped by the harsh demands of a free-living lifestyle.</title>
        <authorList>
            <person name="Srinivasan J."/>
            <person name="Dillman A.R."/>
            <person name="Macchietto M.G."/>
            <person name="Heikkinen L."/>
            <person name="Lakso M."/>
            <person name="Fracchia K.M."/>
            <person name="Antoshechkin I."/>
            <person name="Mortazavi A."/>
            <person name="Wong G."/>
            <person name="Sternberg P.W."/>
        </authorList>
    </citation>
    <scope>NUCLEOTIDE SEQUENCE [LARGE SCALE GENOMIC DNA]</scope>
    <source>
        <strain evidence="8">MT8872</strain>
    </source>
</reference>
<dbReference type="GO" id="GO:0007507">
    <property type="term" value="P:heart development"/>
    <property type="evidence" value="ECO:0007669"/>
    <property type="project" value="TreeGrafter"/>
</dbReference>
<dbReference type="Pfam" id="PF09032">
    <property type="entry name" value="Siah-Interact_N"/>
    <property type="match status" value="1"/>
</dbReference>
<accession>A0A7E4UWD3</accession>
<dbReference type="Gene3D" id="2.60.40.790">
    <property type="match status" value="1"/>
</dbReference>
<dbReference type="InterPro" id="IPR007699">
    <property type="entry name" value="SGS_dom"/>
</dbReference>
<feature type="domain" description="CS" evidence="7">
    <location>
        <begin position="64"/>
        <end position="157"/>
    </location>
</feature>
<evidence type="ECO:0000256" key="5">
    <source>
        <dbReference type="SAM" id="MobiDB-lite"/>
    </source>
</evidence>
<evidence type="ECO:0000313" key="8">
    <source>
        <dbReference type="Proteomes" id="UP000492821"/>
    </source>
</evidence>